<evidence type="ECO:0000313" key="2">
    <source>
        <dbReference type="EMBL" id="TXU38112.1"/>
    </source>
</evidence>
<reference evidence="1 3" key="1">
    <citation type="journal article" date="2018" name="BMC Microbiol.">
        <title>Genome sequencing of strains of the most prevalent clonal group of O1:K1:H7 Escherichia coli that causes neonatal meningitis in France.</title>
        <authorList>
            <person name="Geslain G."/>
            <person name="Birgy A."/>
            <person name="Adiba S."/>
            <person name="Magnan M."/>
            <person name="Courroux C."/>
            <person name="Levy C."/>
            <person name="Cohen R."/>
            <person name="Bidet P."/>
            <person name="Bonacorsi S."/>
        </authorList>
    </citation>
    <scope>NUCLEOTIDE SEQUENCE [LARGE SCALE GENOMIC DNA]</scope>
    <source>
        <strain evidence="1 3">S308</strain>
    </source>
</reference>
<evidence type="ECO:0000313" key="3">
    <source>
        <dbReference type="Proteomes" id="UP000284508"/>
    </source>
</evidence>
<evidence type="ECO:0000313" key="4">
    <source>
        <dbReference type="Proteomes" id="UP000460654"/>
    </source>
</evidence>
<protein>
    <submittedName>
        <fullName evidence="1">Integrase</fullName>
    </submittedName>
</protein>
<organism evidence="1 3">
    <name type="scientific">Escherichia coli</name>
    <dbReference type="NCBI Taxonomy" id="562"/>
    <lineage>
        <taxon>Bacteria</taxon>
        <taxon>Pseudomonadati</taxon>
        <taxon>Pseudomonadota</taxon>
        <taxon>Gammaproteobacteria</taxon>
        <taxon>Enterobacterales</taxon>
        <taxon>Enterobacteriaceae</taxon>
        <taxon>Escherichia</taxon>
    </lineage>
</organism>
<accession>A0A2G8ZY40</accession>
<sequence length="59" mass="6849">MCIQGALAWQEIKAGTIMIRRNPRLTNEFTLPGSKAKTKHVIAFTDRGWQKTTRIRYPF</sequence>
<evidence type="ECO:0000313" key="1">
    <source>
        <dbReference type="EMBL" id="RIB42131.1"/>
    </source>
</evidence>
<dbReference type="EMBL" id="QYOH01000001">
    <property type="protein sequence ID" value="TXU38112.1"/>
    <property type="molecule type" value="Genomic_DNA"/>
</dbReference>
<comment type="caution">
    <text evidence="1">The sequence shown here is derived from an EMBL/GenBank/DDBJ whole genome shotgun (WGS) entry which is preliminary data.</text>
</comment>
<proteinExistence type="predicted"/>
<reference evidence="2 4" key="2">
    <citation type="submission" date="2018-09" db="EMBL/GenBank/DDBJ databases">
        <title>Persistent metagenomic signatures of early life antibiotic treatment in the infant gut microbiota and resistome.</title>
        <authorList>
            <person name="Gasparrini A.J."/>
        </authorList>
    </citation>
    <scope>NUCLEOTIDE SEQUENCE [LARGE SCALE GENOMIC DNA]</scope>
    <source>
        <strain evidence="2 4">T0181B.E-10</strain>
    </source>
</reference>
<dbReference type="Proteomes" id="UP000284508">
    <property type="component" value="Unassembled WGS sequence"/>
</dbReference>
<dbReference type="Proteomes" id="UP000460654">
    <property type="component" value="Unassembled WGS sequence"/>
</dbReference>
<dbReference type="AlphaFoldDB" id="A0A2G8ZY40"/>
<dbReference type="EMBL" id="QXHA01000588">
    <property type="protein sequence ID" value="RIB42131.1"/>
    <property type="molecule type" value="Genomic_DNA"/>
</dbReference>
<gene>
    <name evidence="1" type="ORF">D3C88_09640</name>
    <name evidence="2" type="ORF">D4N09_01175</name>
</gene>
<name>A0A2G8ZY40_ECOLX</name>